<reference evidence="2 3" key="1">
    <citation type="submission" date="2024-03" db="EMBL/GenBank/DDBJ databases">
        <title>Community enrichment and isolation of bacterial strains for fucoidan degradation.</title>
        <authorList>
            <person name="Sichert A."/>
        </authorList>
    </citation>
    <scope>NUCLEOTIDE SEQUENCE [LARGE SCALE GENOMIC DNA]</scope>
    <source>
        <strain evidence="2 3">AS76</strain>
    </source>
</reference>
<protein>
    <submittedName>
        <fullName evidence="2">Uncharacterized protein</fullName>
    </submittedName>
</protein>
<keyword evidence="1" id="KW-0732">Signal</keyword>
<keyword evidence="3" id="KW-1185">Reference proteome</keyword>
<dbReference type="Proteomes" id="UP001449225">
    <property type="component" value="Unassembled WGS sequence"/>
</dbReference>
<sequence>MNNILKIAVIPLLLSPALLMADDGEVDKFTHELYSLSQEKDIESKETMENINKEIETNPTAAGNKEAQNDTYQSIYGVELDDAS</sequence>
<organism evidence="2 3">
    <name type="scientific">Neptuniibacter pectenicola</name>
    <dbReference type="NCBI Taxonomy" id="1806669"/>
    <lineage>
        <taxon>Bacteria</taxon>
        <taxon>Pseudomonadati</taxon>
        <taxon>Pseudomonadota</taxon>
        <taxon>Gammaproteobacteria</taxon>
        <taxon>Oceanospirillales</taxon>
        <taxon>Oceanospirillaceae</taxon>
        <taxon>Neptuniibacter</taxon>
    </lineage>
</organism>
<feature type="signal peptide" evidence="1">
    <location>
        <begin position="1"/>
        <end position="21"/>
    </location>
</feature>
<gene>
    <name evidence="2" type="ORF">WNY58_16505</name>
</gene>
<evidence type="ECO:0000313" key="2">
    <source>
        <dbReference type="EMBL" id="MEM5537986.1"/>
    </source>
</evidence>
<evidence type="ECO:0000313" key="3">
    <source>
        <dbReference type="Proteomes" id="UP001449225"/>
    </source>
</evidence>
<feature type="chain" id="PRO_5047182100" evidence="1">
    <location>
        <begin position="22"/>
        <end position="84"/>
    </location>
</feature>
<proteinExistence type="predicted"/>
<evidence type="ECO:0000256" key="1">
    <source>
        <dbReference type="SAM" id="SignalP"/>
    </source>
</evidence>
<dbReference type="EMBL" id="JBBMRA010000026">
    <property type="protein sequence ID" value="MEM5537986.1"/>
    <property type="molecule type" value="Genomic_DNA"/>
</dbReference>
<comment type="caution">
    <text evidence="2">The sequence shown here is derived from an EMBL/GenBank/DDBJ whole genome shotgun (WGS) entry which is preliminary data.</text>
</comment>
<accession>A0ABU9TW90</accession>
<dbReference type="RefSeq" id="WP_067869758.1">
    <property type="nucleotide sequence ID" value="NZ_JBBMRA010000026.1"/>
</dbReference>
<name>A0ABU9TW90_9GAMM</name>